<keyword evidence="12 16" id="KW-0472">Membrane</keyword>
<dbReference type="EMBL" id="AJWJ01000059">
    <property type="protein sequence ID" value="KAF2076473.1"/>
    <property type="molecule type" value="Genomic_DNA"/>
</dbReference>
<evidence type="ECO:0000256" key="8">
    <source>
        <dbReference type="ARBA" id="ARBA00022840"/>
    </source>
</evidence>
<evidence type="ECO:0000256" key="11">
    <source>
        <dbReference type="ARBA" id="ARBA00022998"/>
    </source>
</evidence>
<dbReference type="EC" id="4.6.1.1" evidence="4"/>
<feature type="transmembrane region" description="Helical" evidence="16">
    <location>
        <begin position="581"/>
        <end position="599"/>
    </location>
</feature>
<feature type="transmembrane region" description="Helical" evidence="16">
    <location>
        <begin position="687"/>
        <end position="708"/>
    </location>
</feature>
<comment type="catalytic activity">
    <reaction evidence="1">
        <text>ATP = 3',5'-cyclic AMP + diphosphate</text>
        <dbReference type="Rhea" id="RHEA:15389"/>
        <dbReference type="ChEBI" id="CHEBI:30616"/>
        <dbReference type="ChEBI" id="CHEBI:33019"/>
        <dbReference type="ChEBI" id="CHEBI:58165"/>
        <dbReference type="EC" id="4.6.1.1"/>
    </reaction>
</comment>
<evidence type="ECO:0000256" key="9">
    <source>
        <dbReference type="ARBA" id="ARBA00022842"/>
    </source>
</evidence>
<evidence type="ECO:0000256" key="14">
    <source>
        <dbReference type="RuleBase" id="RU000405"/>
    </source>
</evidence>
<evidence type="ECO:0000313" key="18">
    <source>
        <dbReference type="EMBL" id="KAF2076473.1"/>
    </source>
</evidence>
<evidence type="ECO:0000256" key="2">
    <source>
        <dbReference type="ARBA" id="ARBA00001946"/>
    </source>
</evidence>
<dbReference type="OrthoDB" id="6147412at2759"/>
<organism evidence="18 19">
    <name type="scientific">Polysphondylium violaceum</name>
    <dbReference type="NCBI Taxonomy" id="133409"/>
    <lineage>
        <taxon>Eukaryota</taxon>
        <taxon>Amoebozoa</taxon>
        <taxon>Evosea</taxon>
        <taxon>Eumycetozoa</taxon>
        <taxon>Dictyostelia</taxon>
        <taxon>Dictyosteliales</taxon>
        <taxon>Dictyosteliaceae</taxon>
        <taxon>Polysphondylium</taxon>
    </lineage>
</organism>
<evidence type="ECO:0000256" key="5">
    <source>
        <dbReference type="ARBA" id="ARBA00022692"/>
    </source>
</evidence>
<dbReference type="SUPFAM" id="SSF55073">
    <property type="entry name" value="Nucleotide cyclase"/>
    <property type="match status" value="2"/>
</dbReference>
<dbReference type="PANTHER" id="PTHR45627:SF12">
    <property type="entry name" value="ADENYLATE CYCLASE TYPE 2"/>
    <property type="match status" value="1"/>
</dbReference>
<evidence type="ECO:0000313" key="19">
    <source>
        <dbReference type="Proteomes" id="UP000695562"/>
    </source>
</evidence>
<evidence type="ECO:0000256" key="13">
    <source>
        <dbReference type="ARBA" id="ARBA00023239"/>
    </source>
</evidence>
<feature type="transmembrane region" description="Helical" evidence="16">
    <location>
        <begin position="636"/>
        <end position="657"/>
    </location>
</feature>
<feature type="region of interest" description="Disordered" evidence="15">
    <location>
        <begin position="429"/>
        <end position="461"/>
    </location>
</feature>
<keyword evidence="9" id="KW-0460">Magnesium</keyword>
<evidence type="ECO:0000256" key="15">
    <source>
        <dbReference type="SAM" id="MobiDB-lite"/>
    </source>
</evidence>
<keyword evidence="5 16" id="KW-0812">Transmembrane</keyword>
<dbReference type="InterPro" id="IPR001054">
    <property type="entry name" value="A/G_cyclase"/>
</dbReference>
<feature type="domain" description="Guanylate cyclase" evidence="17">
    <location>
        <begin position="216"/>
        <end position="343"/>
    </location>
</feature>
<comment type="caution">
    <text evidence="18">The sequence shown here is derived from an EMBL/GenBank/DDBJ whole genome shotgun (WGS) entry which is preliminary data.</text>
</comment>
<dbReference type="GO" id="GO:0005524">
    <property type="term" value="F:ATP binding"/>
    <property type="evidence" value="ECO:0007669"/>
    <property type="project" value="UniProtKB-KW"/>
</dbReference>
<keyword evidence="11" id="KW-0115">cAMP biosynthesis</keyword>
<dbReference type="Pfam" id="PF00211">
    <property type="entry name" value="Guanylate_cyc"/>
    <property type="match status" value="2"/>
</dbReference>
<keyword evidence="8" id="KW-0067">ATP-binding</keyword>
<dbReference type="GO" id="GO:0046872">
    <property type="term" value="F:metal ion binding"/>
    <property type="evidence" value="ECO:0007669"/>
    <property type="project" value="UniProtKB-KW"/>
</dbReference>
<dbReference type="PANTHER" id="PTHR45627">
    <property type="entry name" value="ADENYLATE CYCLASE TYPE 1"/>
    <property type="match status" value="1"/>
</dbReference>
<evidence type="ECO:0000256" key="12">
    <source>
        <dbReference type="ARBA" id="ARBA00023136"/>
    </source>
</evidence>
<keyword evidence="6" id="KW-0479">Metal-binding</keyword>
<evidence type="ECO:0000256" key="10">
    <source>
        <dbReference type="ARBA" id="ARBA00022989"/>
    </source>
</evidence>
<evidence type="ECO:0000259" key="17">
    <source>
        <dbReference type="PROSITE" id="PS50125"/>
    </source>
</evidence>
<gene>
    <name evidence="18" type="ORF">CYY_002213</name>
</gene>
<evidence type="ECO:0000256" key="16">
    <source>
        <dbReference type="SAM" id="Phobius"/>
    </source>
</evidence>
<proteinExistence type="inferred from homology"/>
<keyword evidence="7" id="KW-0547">Nucleotide-binding</keyword>
<accession>A0A8J4PX53</accession>
<comment type="subcellular location">
    <subcellularLocation>
        <location evidence="3">Membrane</location>
        <topology evidence="3">Multi-pass membrane protein</topology>
    </subcellularLocation>
</comment>
<dbReference type="CDD" id="cd07302">
    <property type="entry name" value="CHD"/>
    <property type="match status" value="2"/>
</dbReference>
<feature type="domain" description="Guanylate cyclase" evidence="17">
    <location>
        <begin position="800"/>
        <end position="926"/>
    </location>
</feature>
<keyword evidence="13 14" id="KW-0456">Lyase</keyword>
<evidence type="ECO:0000256" key="6">
    <source>
        <dbReference type="ARBA" id="ARBA00022723"/>
    </source>
</evidence>
<comment type="cofactor">
    <cofactor evidence="2">
        <name>Mg(2+)</name>
        <dbReference type="ChEBI" id="CHEBI:18420"/>
    </cofactor>
</comment>
<dbReference type="Proteomes" id="UP000695562">
    <property type="component" value="Unassembled WGS sequence"/>
</dbReference>
<dbReference type="PROSITE" id="PS00452">
    <property type="entry name" value="GUANYLATE_CYCLASE_1"/>
    <property type="match status" value="1"/>
</dbReference>
<dbReference type="Gene3D" id="3.30.70.1230">
    <property type="entry name" value="Nucleotide cyclase"/>
    <property type="match status" value="2"/>
</dbReference>
<reference evidence="18" key="1">
    <citation type="submission" date="2020-01" db="EMBL/GenBank/DDBJ databases">
        <title>Development of genomics and gene disruption for Polysphondylium violaceum indicates a role for the polyketide synthase stlB in stalk morphogenesis.</title>
        <authorList>
            <person name="Narita B."/>
            <person name="Kawabe Y."/>
            <person name="Kin K."/>
            <person name="Saito T."/>
            <person name="Gibbs R."/>
            <person name="Kuspa A."/>
            <person name="Muzny D."/>
            <person name="Queller D."/>
            <person name="Richards S."/>
            <person name="Strassman J."/>
            <person name="Sucgang R."/>
            <person name="Worley K."/>
            <person name="Schaap P."/>
        </authorList>
    </citation>
    <scope>NUCLEOTIDE SEQUENCE</scope>
    <source>
        <strain evidence="18">QSvi11</strain>
    </source>
</reference>
<dbReference type="AlphaFoldDB" id="A0A8J4PX53"/>
<feature type="transmembrane region" description="Helical" evidence="16">
    <location>
        <begin position="605"/>
        <end position="624"/>
    </location>
</feature>
<name>A0A8J4PX53_9MYCE</name>
<feature type="compositionally biased region" description="Polar residues" evidence="15">
    <location>
        <begin position="441"/>
        <end position="460"/>
    </location>
</feature>
<dbReference type="GO" id="GO:0005886">
    <property type="term" value="C:plasma membrane"/>
    <property type="evidence" value="ECO:0007669"/>
    <property type="project" value="TreeGrafter"/>
</dbReference>
<dbReference type="InterPro" id="IPR018297">
    <property type="entry name" value="A/G_cyclase_CS"/>
</dbReference>
<evidence type="ECO:0000256" key="1">
    <source>
        <dbReference type="ARBA" id="ARBA00001593"/>
    </source>
</evidence>
<sequence length="1007" mass="112931">MSNKHSYLKGCGSPNKVSALTLTNSCYGTSYSHNSPLHATNNTNTSAAATFNSSQVSSTLSKSNTIDFSDMHMDCRNRSESVANTLNTHIDIENPQVWNDNPMILVNKDDTYSKKNKNLFQKYTLKLPNKLENEYLDHHFNSQIMLLRAANLLGLLSSFVDEKRLQKKAGCLKEEKEKSEQLLSNILPDFVIGMMNKEWIMHRSSQPISKDFPECTILYCDIVEFTSLASGLDPESLVKLLNEVFTEFDKVVEKNGCEKIKTDGDAYVCAGGLTIKNNSHYSAVIDTAIDIIALPVLKSNYLQKEIKLRFGVAQGSVIGGVIGVQKFQFDVWGEAIAMAHTLEQTGSPGRIHIVEAGIEKLSTSKYSLEENVDSHGHFPFPTYFITYKKPDEDKGVDENDIDINNPKTALIDKSLASLKEDSIPLNQSIDGNITRFPKSPSLMSSPQSLKETHSPSTDSCITEEGATLNTSDSPLSLNVSVNSKEKTKLRDKKQLSSPTVSGANNISIDMKPLRKKRNKFLRLLFGIPKETENVANEISEMDKDFHEYTKLRKLIVQFKNLFVEREFHKYVIRNTIIETKFFLIVGAVLHMVFFIDDWVMKSSSLYNTSAIYSCMGALFGLYLLGSFSRFVKKPLVYQITVFLLLITFGICTILELMRYDNPLARSSLTRVCAILFYVNVFHNLNFLVVLFINLFIFSFFFACATALSPNLLNHIYATDYLGIAIVLFIQVSSSFGMKLAMRKAWVIKSKVKFKSLVLAKEREKSAKLLENILPQSISEKLMSEGKANGMLIAQNYNQVSIMFINIAGFEKLPESLEASAMISKMNTIFSTFDELVMARSDIEKIKTIGTTYMVVGGLNGSLPRNYLYNMAEMALTAKSLVHHFSKEHLNVQIGISVGPIVAGCIGIKRAKFDVWGDTANIASRMQTSAPPGKIQVTKEASKILRKGFYVEERGTIKVKGKGDMQTYFLTARKGSATDFEEENLPAHWKQKLLQFSGSYIKEDEFLK</sequence>
<dbReference type="GO" id="GO:0004016">
    <property type="term" value="F:adenylate cyclase activity"/>
    <property type="evidence" value="ECO:0007669"/>
    <property type="project" value="UniProtKB-EC"/>
</dbReference>
<dbReference type="InterPro" id="IPR029787">
    <property type="entry name" value="Nucleotide_cyclase"/>
</dbReference>
<dbReference type="GO" id="GO:0007189">
    <property type="term" value="P:adenylate cyclase-activating G protein-coupled receptor signaling pathway"/>
    <property type="evidence" value="ECO:0007669"/>
    <property type="project" value="TreeGrafter"/>
</dbReference>
<keyword evidence="19" id="KW-1185">Reference proteome</keyword>
<evidence type="ECO:0000256" key="4">
    <source>
        <dbReference type="ARBA" id="ARBA00012201"/>
    </source>
</evidence>
<keyword evidence="10 16" id="KW-1133">Transmembrane helix</keyword>
<feature type="transmembrane region" description="Helical" evidence="16">
    <location>
        <begin position="720"/>
        <end position="740"/>
    </location>
</feature>
<dbReference type="PROSITE" id="PS50125">
    <property type="entry name" value="GUANYLATE_CYCLASE_2"/>
    <property type="match status" value="2"/>
</dbReference>
<evidence type="ECO:0000256" key="3">
    <source>
        <dbReference type="ARBA" id="ARBA00004141"/>
    </source>
</evidence>
<dbReference type="SMART" id="SM00044">
    <property type="entry name" value="CYCc"/>
    <property type="match status" value="2"/>
</dbReference>
<evidence type="ECO:0000256" key="7">
    <source>
        <dbReference type="ARBA" id="ARBA00022741"/>
    </source>
</evidence>
<protein>
    <recommendedName>
        <fullName evidence="4">adenylate cyclase</fullName>
        <ecNumber evidence="4">4.6.1.1</ecNumber>
    </recommendedName>
</protein>
<dbReference type="GO" id="GO:0006171">
    <property type="term" value="P:cAMP biosynthetic process"/>
    <property type="evidence" value="ECO:0007669"/>
    <property type="project" value="UniProtKB-KW"/>
</dbReference>
<dbReference type="GO" id="GO:0035556">
    <property type="term" value="P:intracellular signal transduction"/>
    <property type="evidence" value="ECO:0007669"/>
    <property type="project" value="InterPro"/>
</dbReference>
<comment type="similarity">
    <text evidence="14">Belongs to the adenylyl cyclase class-4/guanylyl cyclase family.</text>
</comment>